<evidence type="ECO:0000313" key="1">
    <source>
        <dbReference type="EMBL" id="MEC4723532.1"/>
    </source>
</evidence>
<dbReference type="Pfam" id="PF11249">
    <property type="entry name" value="DUF3047"/>
    <property type="match status" value="1"/>
</dbReference>
<dbReference type="Proteomes" id="UP001352263">
    <property type="component" value="Unassembled WGS sequence"/>
</dbReference>
<name>A0ABU6JIM3_9BURK</name>
<dbReference type="InterPro" id="IPR021409">
    <property type="entry name" value="DUF3047"/>
</dbReference>
<reference evidence="1 2" key="1">
    <citation type="submission" date="2023-10" db="EMBL/GenBank/DDBJ databases">
        <title>Noviherbaspirillum sp. CPCC 100848 genome assembly.</title>
        <authorList>
            <person name="Li X.Y."/>
            <person name="Fang X.M."/>
        </authorList>
    </citation>
    <scope>NUCLEOTIDE SEQUENCE [LARGE SCALE GENOMIC DNA]</scope>
    <source>
        <strain evidence="1 2">CPCC 100848</strain>
    </source>
</reference>
<sequence>MKRLLVPFAISLLLAGCAQQPISTTAAVSDATLAAAGENRDAGEVKLFSVNPAGGLPNGWEPLILLRTKNQTQYKLVNKEDRTVLHARAEKASSGLMQKVAIDLENNPWLHWQWKIADLIHGADNTDHATEDSPVRIILGFDGDKESLPFADQILFETARIMTGYEFPYATLMYIWENKAPVGTVIRSKHSSRIKMMVAARGNKGIGEWQSFARNIVEDYEKAFGEKPGRLIGVGVLTDTDNTGASVEAWYGDIRLLRERGMLAAGEEKGGSLVVGQSE</sequence>
<accession>A0ABU6JIM3</accession>
<organism evidence="1 2">
    <name type="scientific">Noviherbaspirillum album</name>
    <dbReference type="NCBI Taxonomy" id="3080276"/>
    <lineage>
        <taxon>Bacteria</taxon>
        <taxon>Pseudomonadati</taxon>
        <taxon>Pseudomonadota</taxon>
        <taxon>Betaproteobacteria</taxon>
        <taxon>Burkholderiales</taxon>
        <taxon>Oxalobacteraceae</taxon>
        <taxon>Noviherbaspirillum</taxon>
    </lineage>
</organism>
<gene>
    <name evidence="1" type="ORF">RY831_30795</name>
</gene>
<evidence type="ECO:0000313" key="2">
    <source>
        <dbReference type="Proteomes" id="UP001352263"/>
    </source>
</evidence>
<comment type="caution">
    <text evidence="1">The sequence shown here is derived from an EMBL/GenBank/DDBJ whole genome shotgun (WGS) entry which is preliminary data.</text>
</comment>
<protein>
    <submittedName>
        <fullName evidence="1">DUF3047 domain-containing protein</fullName>
    </submittedName>
</protein>
<dbReference type="PROSITE" id="PS51257">
    <property type="entry name" value="PROKAR_LIPOPROTEIN"/>
    <property type="match status" value="1"/>
</dbReference>
<dbReference type="EMBL" id="JAWIIV010000058">
    <property type="protein sequence ID" value="MEC4723532.1"/>
    <property type="molecule type" value="Genomic_DNA"/>
</dbReference>
<keyword evidence="2" id="KW-1185">Reference proteome</keyword>
<proteinExistence type="predicted"/>
<dbReference type="RefSeq" id="WP_326510146.1">
    <property type="nucleotide sequence ID" value="NZ_JAWIIV010000058.1"/>
</dbReference>